<reference evidence="1 2" key="1">
    <citation type="submission" date="2015-09" db="EMBL/GenBank/DDBJ databases">
        <title>A metagenomics-based metabolic model of nitrate-dependent anaerobic oxidation of methane by Methanoperedens-like archaea.</title>
        <authorList>
            <person name="Arshad A."/>
            <person name="Speth D.R."/>
            <person name="De Graaf R.M."/>
            <person name="Op Den Camp H.J."/>
            <person name="Jetten M.S."/>
            <person name="Welte C.U."/>
        </authorList>
    </citation>
    <scope>NUCLEOTIDE SEQUENCE [LARGE SCALE GENOMIC DNA]</scope>
</reference>
<protein>
    <submittedName>
        <fullName evidence="1">Uncharacterized protein</fullName>
    </submittedName>
</protein>
<proteinExistence type="predicted"/>
<dbReference type="EMBL" id="LKCM01000120">
    <property type="protein sequence ID" value="KPQ43926.1"/>
    <property type="molecule type" value="Genomic_DNA"/>
</dbReference>
<dbReference type="SUPFAM" id="SSF46785">
    <property type="entry name" value="Winged helix' DNA-binding domain"/>
    <property type="match status" value="1"/>
</dbReference>
<dbReference type="InterPro" id="IPR036388">
    <property type="entry name" value="WH-like_DNA-bd_sf"/>
</dbReference>
<comment type="caution">
    <text evidence="1">The sequence shown here is derived from an EMBL/GenBank/DDBJ whole genome shotgun (WGS) entry which is preliminary data.</text>
</comment>
<dbReference type="InterPro" id="IPR036390">
    <property type="entry name" value="WH_DNA-bd_sf"/>
</dbReference>
<dbReference type="Proteomes" id="UP000050360">
    <property type="component" value="Unassembled WGS sequence"/>
</dbReference>
<accession>A0A0P8CAU6</accession>
<sequence>MGRVLLLLQDNTVIVIQMPPEISDDDLETMLERKPTMREAKVDDHALMVKALEHPVRRKMIKTIGVFGKTKYELRKEVGVDEAMLNFQIDFFIKGNYLKVEGDNYRLTDRGLVLLSNIP</sequence>
<gene>
    <name evidence="1" type="ORF">MPEBLZ_01509</name>
</gene>
<dbReference type="AlphaFoldDB" id="A0A0P8CAU6"/>
<name>A0A0P8CAU6_9EURY</name>
<organism evidence="1 2">
    <name type="scientific">Candidatus Methanoperedens nitratireducens</name>
    <dbReference type="NCBI Taxonomy" id="1392998"/>
    <lineage>
        <taxon>Archaea</taxon>
        <taxon>Methanobacteriati</taxon>
        <taxon>Methanobacteriota</taxon>
        <taxon>Stenosarchaea group</taxon>
        <taxon>Methanomicrobia</taxon>
        <taxon>Methanosarcinales</taxon>
        <taxon>ANME-2 cluster</taxon>
        <taxon>Candidatus Methanoperedentaceae</taxon>
        <taxon>Candidatus Methanoperedens</taxon>
    </lineage>
</organism>
<dbReference type="Gene3D" id="1.10.10.10">
    <property type="entry name" value="Winged helix-like DNA-binding domain superfamily/Winged helix DNA-binding domain"/>
    <property type="match status" value="1"/>
</dbReference>
<evidence type="ECO:0000313" key="2">
    <source>
        <dbReference type="Proteomes" id="UP000050360"/>
    </source>
</evidence>
<evidence type="ECO:0000313" key="1">
    <source>
        <dbReference type="EMBL" id="KPQ43926.1"/>
    </source>
</evidence>